<accession>A0A8J4TCX3</accession>
<dbReference type="PRINTS" id="PR00177">
    <property type="entry name" value="NMDARECEPTOR"/>
</dbReference>
<evidence type="ECO:0000256" key="13">
    <source>
        <dbReference type="PIRSR" id="PIRSR601508-2"/>
    </source>
</evidence>
<keyword evidence="6" id="KW-0406">Ion transport</keyword>
<evidence type="ECO:0000256" key="3">
    <source>
        <dbReference type="ARBA" id="ARBA00022475"/>
    </source>
</evidence>
<gene>
    <name evidence="17" type="ORF">PHET_07747</name>
</gene>
<dbReference type="InterPro" id="IPR015683">
    <property type="entry name" value="Ionotropic_Glu_rcpt"/>
</dbReference>
<dbReference type="GO" id="GO:0038023">
    <property type="term" value="F:signaling receptor activity"/>
    <property type="evidence" value="ECO:0007669"/>
    <property type="project" value="InterPro"/>
</dbReference>
<keyword evidence="3" id="KW-1003">Cell membrane</keyword>
<dbReference type="InterPro" id="IPR001508">
    <property type="entry name" value="Iono_Glu_rcpt_met"/>
</dbReference>
<protein>
    <recommendedName>
        <fullName evidence="16">Ionotropic glutamate receptor C-terminal domain-containing protein</fullName>
    </recommendedName>
</protein>
<name>A0A8J4TCX3_9TREM</name>
<evidence type="ECO:0000256" key="7">
    <source>
        <dbReference type="ARBA" id="ARBA00023136"/>
    </source>
</evidence>
<keyword evidence="9" id="KW-0325">Glycoprotein</keyword>
<dbReference type="Proteomes" id="UP000748531">
    <property type="component" value="Unassembled WGS sequence"/>
</dbReference>
<dbReference type="Pfam" id="PF00060">
    <property type="entry name" value="Lig_chan"/>
    <property type="match status" value="1"/>
</dbReference>
<evidence type="ECO:0000256" key="5">
    <source>
        <dbReference type="ARBA" id="ARBA00022989"/>
    </source>
</evidence>
<organism evidence="17 18">
    <name type="scientific">Paragonimus heterotremus</name>
    <dbReference type="NCBI Taxonomy" id="100268"/>
    <lineage>
        <taxon>Eukaryota</taxon>
        <taxon>Metazoa</taxon>
        <taxon>Spiralia</taxon>
        <taxon>Lophotrochozoa</taxon>
        <taxon>Platyhelminthes</taxon>
        <taxon>Trematoda</taxon>
        <taxon>Digenea</taxon>
        <taxon>Plagiorchiida</taxon>
        <taxon>Troglotremata</taxon>
        <taxon>Troglotrematidae</taxon>
        <taxon>Paragonimus</taxon>
    </lineage>
</organism>
<evidence type="ECO:0000256" key="11">
    <source>
        <dbReference type="ARBA" id="ARBA00023303"/>
    </source>
</evidence>
<feature type="binding site" evidence="12">
    <location>
        <position position="153"/>
    </location>
    <ligand>
        <name>L-glutamate</name>
        <dbReference type="ChEBI" id="CHEBI:29985"/>
    </ligand>
</feature>
<evidence type="ECO:0000256" key="8">
    <source>
        <dbReference type="ARBA" id="ARBA00023170"/>
    </source>
</evidence>
<evidence type="ECO:0000256" key="9">
    <source>
        <dbReference type="ARBA" id="ARBA00023180"/>
    </source>
</evidence>
<feature type="domain" description="Ionotropic glutamate receptor C-terminal" evidence="16">
    <location>
        <begin position="47"/>
        <end position="265"/>
    </location>
</feature>
<evidence type="ECO:0000313" key="18">
    <source>
        <dbReference type="Proteomes" id="UP000748531"/>
    </source>
</evidence>
<evidence type="ECO:0000256" key="2">
    <source>
        <dbReference type="ARBA" id="ARBA00022448"/>
    </source>
</evidence>
<feature type="disulfide bond" evidence="14">
    <location>
        <begin position="213"/>
        <end position="269"/>
    </location>
</feature>
<sequence>MDETVGILLRTPDSTTGLFQMLQPFKSHIWFLIFGSVLIVGFLLYAINRFSAWYQNRMGEEKENHREEVQLSENMWSTIKSLLFQVPETYPSVASARTILLSFWLLVLLTHVFWQADMTAYLTRNEQILPVNSLEELAEQDRIKPVLVKGTATHDAFKDPNANRFYQLIYQKYKSQNIHITSFSDVIHLVLNDSSYAVVAEQTALTYAVRKHCGELVLLTNNGENRNLGFAAPAKAVYVETLSKFMFKLKETGVIERLRTKWWSTRNKCAVRDANYKPLTLESSSGGLIILAAFICISLVILCLELAYYWLTRDRRIQPQNTQDRIVSGRSASDD</sequence>
<feature type="site" description="Interaction with the cone snail toxin Con-ikot-ikot" evidence="13">
    <location>
        <position position="158"/>
    </location>
</feature>
<keyword evidence="8" id="KW-0675">Receptor</keyword>
<keyword evidence="7 15" id="KW-0472">Membrane</keyword>
<dbReference type="InterPro" id="IPR001320">
    <property type="entry name" value="Iontro_rcpt_C"/>
</dbReference>
<dbReference type="SUPFAM" id="SSF53850">
    <property type="entry name" value="Periplasmic binding protein-like II"/>
    <property type="match status" value="1"/>
</dbReference>
<feature type="site" description="Interaction with the cone snail toxin Con-ikot-ikot" evidence="13">
    <location>
        <position position="248"/>
    </location>
</feature>
<evidence type="ECO:0000259" key="16">
    <source>
        <dbReference type="SMART" id="SM00079"/>
    </source>
</evidence>
<evidence type="ECO:0000256" key="10">
    <source>
        <dbReference type="ARBA" id="ARBA00023286"/>
    </source>
</evidence>
<feature type="transmembrane region" description="Helical" evidence="15">
    <location>
        <begin position="28"/>
        <end position="47"/>
    </location>
</feature>
<dbReference type="GO" id="GO:0015276">
    <property type="term" value="F:ligand-gated monoatomic ion channel activity"/>
    <property type="evidence" value="ECO:0007669"/>
    <property type="project" value="InterPro"/>
</dbReference>
<evidence type="ECO:0000256" key="6">
    <source>
        <dbReference type="ARBA" id="ARBA00023065"/>
    </source>
</evidence>
<evidence type="ECO:0000256" key="12">
    <source>
        <dbReference type="PIRSR" id="PIRSR601508-1"/>
    </source>
</evidence>
<keyword evidence="10" id="KW-1071">Ligand-gated ion channel</keyword>
<reference evidence="17" key="1">
    <citation type="submission" date="2019-05" db="EMBL/GenBank/DDBJ databases">
        <title>Annotation for the trematode Paragonimus heterotremus.</title>
        <authorList>
            <person name="Choi Y.-J."/>
        </authorList>
    </citation>
    <scope>NUCLEOTIDE SEQUENCE</scope>
    <source>
        <strain evidence="17">LC</strain>
    </source>
</reference>
<feature type="transmembrane region" description="Helical" evidence="15">
    <location>
        <begin position="98"/>
        <end position="116"/>
    </location>
</feature>
<feature type="binding site" evidence="12">
    <location>
        <position position="201"/>
    </location>
    <ligand>
        <name>L-glutamate</name>
        <dbReference type="ChEBI" id="CHEBI:29985"/>
    </ligand>
</feature>
<evidence type="ECO:0000256" key="14">
    <source>
        <dbReference type="PIRSR" id="PIRSR601508-3"/>
    </source>
</evidence>
<feature type="transmembrane region" description="Helical" evidence="15">
    <location>
        <begin position="288"/>
        <end position="311"/>
    </location>
</feature>
<feature type="site" description="Crucial to convey clamshell closure to channel opening" evidence="13">
    <location>
        <position position="131"/>
    </location>
</feature>
<keyword evidence="2" id="KW-0813">Transport</keyword>
<keyword evidence="18" id="KW-1185">Reference proteome</keyword>
<proteinExistence type="predicted"/>
<keyword evidence="11" id="KW-0407">Ion channel</keyword>
<dbReference type="AlphaFoldDB" id="A0A8J4TCX3"/>
<dbReference type="OrthoDB" id="9997229at2759"/>
<dbReference type="PANTHER" id="PTHR18966">
    <property type="entry name" value="IONOTROPIC GLUTAMATE RECEPTOR"/>
    <property type="match status" value="1"/>
</dbReference>
<evidence type="ECO:0000256" key="4">
    <source>
        <dbReference type="ARBA" id="ARBA00022692"/>
    </source>
</evidence>
<dbReference type="EMBL" id="LUCH01004544">
    <property type="protein sequence ID" value="KAF5398892.1"/>
    <property type="molecule type" value="Genomic_DNA"/>
</dbReference>
<comment type="subcellular location">
    <subcellularLocation>
        <location evidence="1">Cell membrane</location>
        <topology evidence="1">Multi-pass membrane protein</topology>
    </subcellularLocation>
</comment>
<dbReference type="GO" id="GO:0005886">
    <property type="term" value="C:plasma membrane"/>
    <property type="evidence" value="ECO:0007669"/>
    <property type="project" value="UniProtKB-SubCell"/>
</dbReference>
<evidence type="ECO:0000256" key="15">
    <source>
        <dbReference type="SAM" id="Phobius"/>
    </source>
</evidence>
<keyword evidence="14" id="KW-1015">Disulfide bond</keyword>
<dbReference type="Gene3D" id="1.10.287.70">
    <property type="match status" value="1"/>
</dbReference>
<dbReference type="Gene3D" id="3.40.190.10">
    <property type="entry name" value="Periplasmic binding protein-like II"/>
    <property type="match status" value="1"/>
</dbReference>
<dbReference type="SMART" id="SM00079">
    <property type="entry name" value="PBPe"/>
    <property type="match status" value="1"/>
</dbReference>
<keyword evidence="4 15" id="KW-0812">Transmembrane</keyword>
<evidence type="ECO:0000256" key="1">
    <source>
        <dbReference type="ARBA" id="ARBA00004651"/>
    </source>
</evidence>
<comment type="caution">
    <text evidence="17">The sequence shown here is derived from an EMBL/GenBank/DDBJ whole genome shotgun (WGS) entry which is preliminary data.</text>
</comment>
<evidence type="ECO:0000313" key="17">
    <source>
        <dbReference type="EMBL" id="KAF5398892.1"/>
    </source>
</evidence>
<keyword evidence="5 15" id="KW-1133">Transmembrane helix</keyword>